<feature type="transmembrane region" description="Helical" evidence="1">
    <location>
        <begin position="266"/>
        <end position="284"/>
    </location>
</feature>
<keyword evidence="1" id="KW-0472">Membrane</keyword>
<feature type="transmembrane region" description="Helical" evidence="1">
    <location>
        <begin position="388"/>
        <end position="407"/>
    </location>
</feature>
<feature type="transmembrane region" description="Helical" evidence="1">
    <location>
        <begin position="118"/>
        <end position="141"/>
    </location>
</feature>
<feature type="transmembrane region" description="Helical" evidence="1">
    <location>
        <begin position="323"/>
        <end position="343"/>
    </location>
</feature>
<gene>
    <name evidence="2" type="ORF">lpari_03875</name>
</gene>
<proteinExistence type="predicted"/>
<dbReference type="AlphaFoldDB" id="A0A1E5JKN6"/>
<evidence type="ECO:0000313" key="2">
    <source>
        <dbReference type="EMBL" id="OEH45105.1"/>
    </source>
</evidence>
<feature type="transmembrane region" description="Helical" evidence="1">
    <location>
        <begin position="364"/>
        <end position="382"/>
    </location>
</feature>
<evidence type="ECO:0000256" key="1">
    <source>
        <dbReference type="SAM" id="Phobius"/>
    </source>
</evidence>
<evidence type="ECO:0008006" key="4">
    <source>
        <dbReference type="Google" id="ProtNLM"/>
    </source>
</evidence>
<dbReference type="STRING" id="45071.Lpar_1009"/>
<dbReference type="EMBL" id="LSOG01000108">
    <property type="protein sequence ID" value="OEH45105.1"/>
    <property type="molecule type" value="Genomic_DNA"/>
</dbReference>
<evidence type="ECO:0000313" key="3">
    <source>
        <dbReference type="Proteomes" id="UP000095229"/>
    </source>
</evidence>
<sequence>MEDVGLNQGQVFLSQNVLITPKKGDTYKSSRLSALDLQRGLIMCLMAFSHCRDYVSSVPNKNLSWNSPLIEQNISSLDFLQKSLISLVAAGGFYMMMGIGIFLLWQSRIKDGVNPKTIRNYLVCRGFVLVTVQFTVLALFETIAEGQFYLYVGVLFSLGICMMMAAWVMYGVELLKTKSWFGFSKIEYWLPLSLGLIIILFSHGVIWSNHHYNISPDVLQIALLLGGEYHTPMFFIDINFTPFPWFPSVALGLIIGKIVTTKKEKAWAPLCALAFIFLTIWFVIRTANIQGLFFFGDYKTISPNSAPLTWQSYMSISKFPPSLTYFLWSWSINLLGIVWWFKLEQIQPKLFTSFKALKIFGQNALFFFIGHWFIYYGLSIALPYHLTTLTGIITVWLIGLIILLPLCKRWYQFKSQKNKNSLWRMF</sequence>
<keyword evidence="1" id="KW-1133">Transmembrane helix</keyword>
<dbReference type="OrthoDB" id="508112at2"/>
<keyword evidence="1" id="KW-0812">Transmembrane</keyword>
<keyword evidence="3" id="KW-1185">Reference proteome</keyword>
<dbReference type="Proteomes" id="UP000095229">
    <property type="component" value="Unassembled WGS sequence"/>
</dbReference>
<dbReference type="PANTHER" id="PTHR40407">
    <property type="entry name" value="MEMBRANE PROTEIN-LIKE PROTEIN"/>
    <property type="match status" value="1"/>
</dbReference>
<feature type="transmembrane region" description="Helical" evidence="1">
    <location>
        <begin position="84"/>
        <end position="106"/>
    </location>
</feature>
<dbReference type="PANTHER" id="PTHR40407:SF1">
    <property type="entry name" value="HEPARAN-ALPHA-GLUCOSAMINIDE N-ACETYLTRANSFERASE CATALYTIC DOMAIN-CONTAINING PROTEIN"/>
    <property type="match status" value="1"/>
</dbReference>
<name>A0A1E5JKN6_9GAMM</name>
<dbReference type="PATRIC" id="fig|45071.6.peg.1081"/>
<reference evidence="2 3" key="1">
    <citation type="submission" date="2016-02" db="EMBL/GenBank/DDBJ databases">
        <title>Secondary metabolites in Legionella.</title>
        <authorList>
            <person name="Tobias N.J."/>
            <person name="Bode H.B."/>
        </authorList>
    </citation>
    <scope>NUCLEOTIDE SEQUENCE [LARGE SCALE GENOMIC DNA]</scope>
    <source>
        <strain evidence="2 3">DSM 19216</strain>
    </source>
</reference>
<accession>A0A1E5JKN6</accession>
<comment type="caution">
    <text evidence="2">The sequence shown here is derived from an EMBL/GenBank/DDBJ whole genome shotgun (WGS) entry which is preliminary data.</text>
</comment>
<dbReference type="RefSeq" id="WP_058516900.1">
    <property type="nucleotide sequence ID" value="NZ_CAAAIE010000002.1"/>
</dbReference>
<feature type="transmembrane region" description="Helical" evidence="1">
    <location>
        <begin position="148"/>
        <end position="168"/>
    </location>
</feature>
<feature type="transmembrane region" description="Helical" evidence="1">
    <location>
        <begin position="242"/>
        <end position="259"/>
    </location>
</feature>
<protein>
    <recommendedName>
        <fullName evidence="4">Heparan-alpha-glucosaminide N-acetyltransferase catalytic domain-containing protein</fullName>
    </recommendedName>
</protein>
<organism evidence="2 3">
    <name type="scientific">Legionella parisiensis</name>
    <dbReference type="NCBI Taxonomy" id="45071"/>
    <lineage>
        <taxon>Bacteria</taxon>
        <taxon>Pseudomonadati</taxon>
        <taxon>Pseudomonadota</taxon>
        <taxon>Gammaproteobacteria</taxon>
        <taxon>Legionellales</taxon>
        <taxon>Legionellaceae</taxon>
        <taxon>Legionella</taxon>
    </lineage>
</organism>
<feature type="transmembrane region" description="Helical" evidence="1">
    <location>
        <begin position="188"/>
        <end position="206"/>
    </location>
</feature>